<dbReference type="GO" id="GO:0140359">
    <property type="term" value="F:ABC-type transporter activity"/>
    <property type="evidence" value="ECO:0007669"/>
    <property type="project" value="InterPro"/>
</dbReference>
<keyword evidence="4 9" id="KW-0812">Transmembrane</keyword>
<dbReference type="FunFam" id="3.40.50.300:FF:000337">
    <property type="entry name" value="ABC transporter G family member 22"/>
    <property type="match status" value="1"/>
</dbReference>
<feature type="domain" description="ABC transporter" evidence="10">
    <location>
        <begin position="28"/>
        <end position="276"/>
    </location>
</feature>
<dbReference type="Pfam" id="PF01061">
    <property type="entry name" value="ABC2_membrane"/>
    <property type="match status" value="1"/>
</dbReference>
<reference evidence="11" key="1">
    <citation type="submission" date="2022-04" db="EMBL/GenBank/DDBJ databases">
        <title>A functionally conserved STORR gene fusion in Papaver species that diverged 16.8 million years ago.</title>
        <authorList>
            <person name="Catania T."/>
        </authorList>
    </citation>
    <scope>NUCLEOTIDE SEQUENCE</scope>
    <source>
        <strain evidence="11">S-188037</strain>
    </source>
</reference>
<dbReference type="PANTHER" id="PTHR48041">
    <property type="entry name" value="ABC TRANSPORTER G FAMILY MEMBER 28"/>
    <property type="match status" value="1"/>
</dbReference>
<evidence type="ECO:0000256" key="9">
    <source>
        <dbReference type="SAM" id="Phobius"/>
    </source>
</evidence>
<dbReference type="SMART" id="SM00382">
    <property type="entry name" value="AAA"/>
    <property type="match status" value="1"/>
</dbReference>
<dbReference type="SUPFAM" id="SSF52540">
    <property type="entry name" value="P-loop containing nucleoside triphosphate hydrolases"/>
    <property type="match status" value="1"/>
</dbReference>
<proteinExistence type="inferred from homology"/>
<comment type="caution">
    <text evidence="11">The sequence shown here is derived from an EMBL/GenBank/DDBJ whole genome shotgun (WGS) entry which is preliminary data.</text>
</comment>
<evidence type="ECO:0000256" key="2">
    <source>
        <dbReference type="ARBA" id="ARBA00005814"/>
    </source>
</evidence>
<keyword evidence="6" id="KW-0067">ATP-binding</keyword>
<sequence>MHLPKYAQNLVTTNMENPSTSANCPVTLKFEDIGYTIKIEGGGGKEQVTEKTVLNGITGAVHPGEVLAILGPSGCGKTTLLTALGGRLGGDLTGSITYNGKPFSNNMNRRTGFVTQDDHFHAHLTVTETLTCTALLRLPNILTEEQKVMHAEAVIKQLGLTKCKNNIMGGPGLRGVSGGERKRVSIGQEMLINPSLLFLDEPTSGLDSTSAQQVVSALCNFAEGERTVLMSIHQPSSRIFYMFHKVLLLSDGNTVYFGKGDATMDYFASIGYSPSVAMNPAEFLLDLANGVHIDDQKSGMPMKQELISLYKTNNDNRLEFETQQDINNKKDGDGNGFSRWNTTWVQQYKVLVKRDLKERRHETFNPLKIIQVLVGSLFIGLISLIYYFSVFWSMMPIFSSITTFPQERLMLTKERSSSMYRLSAYFVARTTSELPMELALPTMFAIITYWMGGLKPTASNFFKTLFSLLYSVLVSQGMGLAIGAAIMHLQSAITLAAILVQMFSLVGGYYNQNVPVFLSWFKYISHNYYTFRLLLASQYESDEMYLCGPNNLRCKVGDFHMIQEMGLGNVGTPIGALAVMIVGYRIIAYVALMRLGRTRKLKSQ</sequence>
<dbReference type="CDD" id="cd03213">
    <property type="entry name" value="ABCG_EPDR"/>
    <property type="match status" value="1"/>
</dbReference>
<dbReference type="InterPro" id="IPR050352">
    <property type="entry name" value="ABCG_transporters"/>
</dbReference>
<feature type="transmembrane region" description="Helical" evidence="9">
    <location>
        <begin position="492"/>
        <end position="510"/>
    </location>
</feature>
<evidence type="ECO:0000256" key="1">
    <source>
        <dbReference type="ARBA" id="ARBA00004141"/>
    </source>
</evidence>
<dbReference type="AlphaFoldDB" id="A0AAD4X685"/>
<evidence type="ECO:0000256" key="4">
    <source>
        <dbReference type="ARBA" id="ARBA00022692"/>
    </source>
</evidence>
<dbReference type="PROSITE" id="PS00211">
    <property type="entry name" value="ABC_TRANSPORTER_1"/>
    <property type="match status" value="1"/>
</dbReference>
<keyword evidence="3" id="KW-0813">Transport</keyword>
<dbReference type="Proteomes" id="UP001202328">
    <property type="component" value="Unassembled WGS sequence"/>
</dbReference>
<dbReference type="GO" id="GO:0016887">
    <property type="term" value="F:ATP hydrolysis activity"/>
    <property type="evidence" value="ECO:0007669"/>
    <property type="project" value="InterPro"/>
</dbReference>
<dbReference type="InterPro" id="IPR003439">
    <property type="entry name" value="ABC_transporter-like_ATP-bd"/>
</dbReference>
<dbReference type="InterPro" id="IPR013525">
    <property type="entry name" value="ABC2_TM"/>
</dbReference>
<dbReference type="InterPro" id="IPR017871">
    <property type="entry name" value="ABC_transporter-like_CS"/>
</dbReference>
<evidence type="ECO:0000256" key="8">
    <source>
        <dbReference type="ARBA" id="ARBA00023136"/>
    </source>
</evidence>
<feature type="transmembrane region" description="Helical" evidence="9">
    <location>
        <begin position="464"/>
        <end position="485"/>
    </location>
</feature>
<evidence type="ECO:0000256" key="5">
    <source>
        <dbReference type="ARBA" id="ARBA00022741"/>
    </source>
</evidence>
<dbReference type="Pfam" id="PF00005">
    <property type="entry name" value="ABC_tran"/>
    <property type="match status" value="1"/>
</dbReference>
<feature type="transmembrane region" description="Helical" evidence="9">
    <location>
        <begin position="369"/>
        <end position="388"/>
    </location>
</feature>
<gene>
    <name evidence="11" type="ORF">MKW98_032733</name>
</gene>
<evidence type="ECO:0000313" key="11">
    <source>
        <dbReference type="EMBL" id="KAI3847407.1"/>
    </source>
</evidence>
<organism evidence="11 12">
    <name type="scientific">Papaver atlanticum</name>
    <dbReference type="NCBI Taxonomy" id="357466"/>
    <lineage>
        <taxon>Eukaryota</taxon>
        <taxon>Viridiplantae</taxon>
        <taxon>Streptophyta</taxon>
        <taxon>Embryophyta</taxon>
        <taxon>Tracheophyta</taxon>
        <taxon>Spermatophyta</taxon>
        <taxon>Magnoliopsida</taxon>
        <taxon>Ranunculales</taxon>
        <taxon>Papaveraceae</taxon>
        <taxon>Papaveroideae</taxon>
        <taxon>Papaver</taxon>
    </lineage>
</organism>
<keyword evidence="5" id="KW-0547">Nucleotide-binding</keyword>
<comment type="subcellular location">
    <subcellularLocation>
        <location evidence="1">Membrane</location>
        <topology evidence="1">Multi-pass membrane protein</topology>
    </subcellularLocation>
</comment>
<feature type="transmembrane region" description="Helical" evidence="9">
    <location>
        <begin position="434"/>
        <end position="452"/>
    </location>
</feature>
<dbReference type="InterPro" id="IPR027417">
    <property type="entry name" value="P-loop_NTPase"/>
</dbReference>
<dbReference type="GO" id="GO:0005886">
    <property type="term" value="C:plasma membrane"/>
    <property type="evidence" value="ECO:0007669"/>
    <property type="project" value="TreeGrafter"/>
</dbReference>
<evidence type="ECO:0000256" key="7">
    <source>
        <dbReference type="ARBA" id="ARBA00022989"/>
    </source>
</evidence>
<dbReference type="Pfam" id="PF19055">
    <property type="entry name" value="ABC2_membrane_7"/>
    <property type="match status" value="1"/>
</dbReference>
<evidence type="ECO:0000259" key="10">
    <source>
        <dbReference type="PROSITE" id="PS50893"/>
    </source>
</evidence>
<keyword evidence="8 9" id="KW-0472">Membrane</keyword>
<protein>
    <recommendedName>
        <fullName evidence="10">ABC transporter domain-containing protein</fullName>
    </recommendedName>
</protein>
<dbReference type="InterPro" id="IPR003593">
    <property type="entry name" value="AAA+_ATPase"/>
</dbReference>
<dbReference type="PROSITE" id="PS50893">
    <property type="entry name" value="ABC_TRANSPORTER_2"/>
    <property type="match status" value="1"/>
</dbReference>
<dbReference type="Gene3D" id="3.40.50.300">
    <property type="entry name" value="P-loop containing nucleotide triphosphate hydrolases"/>
    <property type="match status" value="1"/>
</dbReference>
<dbReference type="InterPro" id="IPR043926">
    <property type="entry name" value="ABCG_dom"/>
</dbReference>
<evidence type="ECO:0000256" key="3">
    <source>
        <dbReference type="ARBA" id="ARBA00022448"/>
    </source>
</evidence>
<comment type="similarity">
    <text evidence="2">Belongs to the ABC transporter superfamily. ABCG family. Eye pigment precursor importer (TC 3.A.1.204) subfamily.</text>
</comment>
<dbReference type="GO" id="GO:0005524">
    <property type="term" value="F:ATP binding"/>
    <property type="evidence" value="ECO:0007669"/>
    <property type="project" value="UniProtKB-KW"/>
</dbReference>
<keyword evidence="12" id="KW-1185">Reference proteome</keyword>
<evidence type="ECO:0000313" key="12">
    <source>
        <dbReference type="Proteomes" id="UP001202328"/>
    </source>
</evidence>
<keyword evidence="7 9" id="KW-1133">Transmembrane helix</keyword>
<name>A0AAD4X685_9MAGN</name>
<feature type="transmembrane region" description="Helical" evidence="9">
    <location>
        <begin position="574"/>
        <end position="592"/>
    </location>
</feature>
<dbReference type="PANTHER" id="PTHR48041:SF22">
    <property type="entry name" value="ABC TRANSPORTER G FAMILY MEMBER 9"/>
    <property type="match status" value="1"/>
</dbReference>
<dbReference type="EMBL" id="JAJJMB010016409">
    <property type="protein sequence ID" value="KAI3847407.1"/>
    <property type="molecule type" value="Genomic_DNA"/>
</dbReference>
<accession>A0AAD4X685</accession>
<evidence type="ECO:0000256" key="6">
    <source>
        <dbReference type="ARBA" id="ARBA00022840"/>
    </source>
</evidence>